<dbReference type="NCBIfam" id="TIGR01630">
    <property type="entry name" value="psiM2_ORF9"/>
    <property type="match status" value="1"/>
</dbReference>
<evidence type="ECO:0000313" key="3">
    <source>
        <dbReference type="Proteomes" id="UP001055117"/>
    </source>
</evidence>
<dbReference type="EMBL" id="BPQG01000026">
    <property type="protein sequence ID" value="GJD43978.1"/>
    <property type="molecule type" value="Genomic_DNA"/>
</dbReference>
<evidence type="ECO:0008006" key="4">
    <source>
        <dbReference type="Google" id="ProtNLM"/>
    </source>
</evidence>
<feature type="region of interest" description="Disordered" evidence="1">
    <location>
        <begin position="443"/>
        <end position="466"/>
    </location>
</feature>
<dbReference type="InterPro" id="IPR006517">
    <property type="entry name" value="Phage_terminase_lsu-like_C"/>
</dbReference>
<reference evidence="2 3" key="1">
    <citation type="journal article" date="2021" name="Front. Microbiol.">
        <title>Comprehensive Comparative Genomics and Phenotyping of Methylobacterium Species.</title>
        <authorList>
            <person name="Alessa O."/>
            <person name="Ogura Y."/>
            <person name="Fujitani Y."/>
            <person name="Takami H."/>
            <person name="Hayashi T."/>
            <person name="Sahin N."/>
            <person name="Tani A."/>
        </authorList>
    </citation>
    <scope>NUCLEOTIDE SEQUENCE [LARGE SCALE GENOMIC DNA]</scope>
    <source>
        <strain evidence="2 3">DSM 23679</strain>
    </source>
</reference>
<dbReference type="Proteomes" id="UP001055117">
    <property type="component" value="Unassembled WGS sequence"/>
</dbReference>
<comment type="caution">
    <text evidence="2">The sequence shown here is derived from an EMBL/GenBank/DDBJ whole genome shotgun (WGS) entry which is preliminary data.</text>
</comment>
<keyword evidence="3" id="KW-1185">Reference proteome</keyword>
<dbReference type="Gene3D" id="3.30.420.240">
    <property type="match status" value="1"/>
</dbReference>
<evidence type="ECO:0000313" key="2">
    <source>
        <dbReference type="EMBL" id="GJD43978.1"/>
    </source>
</evidence>
<evidence type="ECO:0000256" key="1">
    <source>
        <dbReference type="SAM" id="MobiDB-lite"/>
    </source>
</evidence>
<gene>
    <name evidence="2" type="ORF">AFCDBAGC_1840</name>
</gene>
<name>A0ABQ4QFL0_9HYPH</name>
<accession>A0ABQ4QFL0</accession>
<proteinExistence type="predicted"/>
<sequence>MVAWSVAAGYNPAPHHELLISELELLESDDGPDTLLVFMPPGSAKSTYVNNLFPAWFIARNPDRNVITASHGAELAERWGRKTRNLVIAHGNELGIALSEDSSAAYRWATTQGGEYYAVGVGVGIAGFRADLGIIDDPFGSREDAESRRSRDRVWDWYSDDFSTRLKPGSKRVIMHTRWHDDDLAGRIVRQLDAIRRPYRILSLPAQAGLGDPLGRSPGDFLWDDGAYGYGSQLRQRKEECDARTWASLYQQNPVPDGGSYFEKTWLTPVATVPPRETLSVYGASDYAVTRDGGDYTVHIVVGVDPAGNMYVLDLWRRQADSAEWIAAWCDLVKKWKPFEWAEETGQIKAALGPFIESAARAAQAYTRRRQFPTRGDKAVRAQSIRARMSMRGLFIPQEAPWRLDFESELLRFPAGVHDDQADALGLIGQLLDTVRPGHVAKTAAAPKPAGGGYSAVRSGSQSWRV</sequence>
<organism evidence="2 3">
    <name type="scientific">Methylobacterium cerastii</name>
    <dbReference type="NCBI Taxonomy" id="932741"/>
    <lineage>
        <taxon>Bacteria</taxon>
        <taxon>Pseudomonadati</taxon>
        <taxon>Pseudomonadota</taxon>
        <taxon>Alphaproteobacteria</taxon>
        <taxon>Hyphomicrobiales</taxon>
        <taxon>Methylobacteriaceae</taxon>
        <taxon>Methylobacterium</taxon>
    </lineage>
</organism>
<protein>
    <recommendedName>
        <fullName evidence="4">Phage terminase large subunit</fullName>
    </recommendedName>
</protein>
<dbReference type="Pfam" id="PF03237">
    <property type="entry name" value="Terminase_6N"/>
    <property type="match status" value="1"/>
</dbReference>